<dbReference type="InterPro" id="IPR035069">
    <property type="entry name" value="TTHA1013/TTHA0281-like"/>
</dbReference>
<dbReference type="EMBL" id="LRQB01000030">
    <property type="protein sequence ID" value="KXA21601.1"/>
    <property type="molecule type" value="Genomic_DNA"/>
</dbReference>
<dbReference type="InterPro" id="IPR010985">
    <property type="entry name" value="Ribbon_hlx_hlx"/>
</dbReference>
<protein>
    <submittedName>
        <fullName evidence="2">Toxin-antitoxin system, antitoxin component, HicB family</fullName>
    </submittedName>
</protein>
<dbReference type="InterPro" id="IPR051404">
    <property type="entry name" value="TA_system_antitoxin"/>
</dbReference>
<dbReference type="PANTHER" id="PTHR34504">
    <property type="entry name" value="ANTITOXIN HICB"/>
    <property type="match status" value="1"/>
</dbReference>
<evidence type="ECO:0000313" key="3">
    <source>
        <dbReference type="Proteomes" id="UP000070687"/>
    </source>
</evidence>
<dbReference type="PATRIC" id="fig|2702.100.peg.504"/>
<dbReference type="GO" id="GO:0006355">
    <property type="term" value="P:regulation of DNA-templated transcription"/>
    <property type="evidence" value="ECO:0007669"/>
    <property type="project" value="InterPro"/>
</dbReference>
<dbReference type="InterPro" id="IPR013321">
    <property type="entry name" value="Arc_rbn_hlx_hlx"/>
</dbReference>
<evidence type="ECO:0000313" key="2">
    <source>
        <dbReference type="EMBL" id="KXA21601.1"/>
    </source>
</evidence>
<dbReference type="Gene3D" id="3.30.160.250">
    <property type="match status" value="1"/>
</dbReference>
<evidence type="ECO:0000259" key="1">
    <source>
        <dbReference type="Pfam" id="PF15919"/>
    </source>
</evidence>
<dbReference type="Gene3D" id="1.10.1220.10">
    <property type="entry name" value="Met repressor-like"/>
    <property type="match status" value="1"/>
</dbReference>
<dbReference type="PANTHER" id="PTHR34504:SF2">
    <property type="entry name" value="UPF0150 PROTEIN SSL0259"/>
    <property type="match status" value="1"/>
</dbReference>
<dbReference type="Pfam" id="PF05534">
    <property type="entry name" value="HicB"/>
    <property type="match status" value="1"/>
</dbReference>
<dbReference type="Proteomes" id="UP000070687">
    <property type="component" value="Unassembled WGS sequence"/>
</dbReference>
<dbReference type="Pfam" id="PF15919">
    <property type="entry name" value="HicB_lk_antitox"/>
    <property type="match status" value="1"/>
</dbReference>
<reference evidence="2 3" key="1">
    <citation type="submission" date="2016-01" db="EMBL/GenBank/DDBJ databases">
        <authorList>
            <person name="Oliw E.H."/>
        </authorList>
    </citation>
    <scope>NUCLEOTIDE SEQUENCE [LARGE SCALE GENOMIC DNA]</scope>
    <source>
        <strain evidence="2 3">PSS_7772B</strain>
    </source>
</reference>
<comment type="caution">
    <text evidence="2">The sequence shown here is derived from an EMBL/GenBank/DDBJ whole genome shotgun (WGS) entry which is preliminary data.</text>
</comment>
<dbReference type="SUPFAM" id="SSF47598">
    <property type="entry name" value="Ribbon-helix-helix"/>
    <property type="match status" value="1"/>
</dbReference>
<dbReference type="SUPFAM" id="SSF143100">
    <property type="entry name" value="TTHA1013/TTHA0281-like"/>
    <property type="match status" value="1"/>
</dbReference>
<gene>
    <name evidence="2" type="ORF">HMPREF3208_00523</name>
</gene>
<name>A0A133NZ84_GARVA</name>
<dbReference type="InterPro" id="IPR031807">
    <property type="entry name" value="HicB-like"/>
</dbReference>
<organism evidence="2 3">
    <name type="scientific">Gardnerella vaginalis</name>
    <dbReference type="NCBI Taxonomy" id="2702"/>
    <lineage>
        <taxon>Bacteria</taxon>
        <taxon>Bacillati</taxon>
        <taxon>Actinomycetota</taxon>
        <taxon>Actinomycetes</taxon>
        <taxon>Bifidobacteriales</taxon>
        <taxon>Bifidobacteriaceae</taxon>
        <taxon>Gardnerella</taxon>
    </lineage>
</organism>
<dbReference type="AlphaFoldDB" id="A0A133NZ84"/>
<accession>A0A133NZ84</accession>
<sequence length="151" mass="17060">MKSNMTKTNKASKNITHKNNAKTLTNRTLSYYMSLSYKLEIVKDSDEGGFVSYYPDLPGCISSGDSEQEAAANAQDAKKAWLEAALESKINIKEPSYHELNDYSGQFKLRLPKELHRQLAEQSQAEGISMNQYCVYLLSQNNAIERVLERA</sequence>
<proteinExistence type="predicted"/>
<feature type="domain" description="HicB-like antitoxin of toxin-antitoxin system" evidence="1">
    <location>
        <begin position="41"/>
        <end position="97"/>
    </location>
</feature>
<dbReference type="InterPro" id="IPR008651">
    <property type="entry name" value="Uncharacterised_HicB"/>
</dbReference>